<dbReference type="SUPFAM" id="SSF46689">
    <property type="entry name" value="Homeodomain-like"/>
    <property type="match status" value="1"/>
</dbReference>
<dbReference type="PANTHER" id="PTHR43479:SF11">
    <property type="entry name" value="ACREF_ENVCD OPERON REPRESSOR-RELATED"/>
    <property type="match status" value="1"/>
</dbReference>
<dbReference type="InterPro" id="IPR050624">
    <property type="entry name" value="HTH-type_Tx_Regulator"/>
</dbReference>
<proteinExistence type="predicted"/>
<reference evidence="4 5" key="1">
    <citation type="submission" date="2023-05" db="EMBL/GenBank/DDBJ databases">
        <title>Gordonibacter KGMB12511T sp. nov., isolated from faeces of healthy Korean.</title>
        <authorList>
            <person name="Kim H.S."/>
            <person name="Kim J.-S."/>
            <person name="Suh M.K."/>
            <person name="Eom M.K."/>
            <person name="Do H.E."/>
            <person name="Lee J.-S."/>
        </authorList>
    </citation>
    <scope>NUCLEOTIDE SEQUENCE [LARGE SCALE GENOMIC DNA]</scope>
    <source>
        <strain evidence="4 5">KGMB12511</strain>
    </source>
</reference>
<organism evidence="4 5">
    <name type="scientific">Gordonibacter faecis</name>
    <dbReference type="NCBI Taxonomy" id="3047475"/>
    <lineage>
        <taxon>Bacteria</taxon>
        <taxon>Bacillati</taxon>
        <taxon>Actinomycetota</taxon>
        <taxon>Coriobacteriia</taxon>
        <taxon>Eggerthellales</taxon>
        <taxon>Eggerthellaceae</taxon>
        <taxon>Gordonibacter</taxon>
    </lineage>
</organism>
<dbReference type="Pfam" id="PF00440">
    <property type="entry name" value="TetR_N"/>
    <property type="match status" value="1"/>
</dbReference>
<dbReference type="Gene3D" id="1.10.357.10">
    <property type="entry name" value="Tetracycline Repressor, domain 2"/>
    <property type="match status" value="1"/>
</dbReference>
<dbReference type="RefSeq" id="WP_283831652.1">
    <property type="nucleotide sequence ID" value="NZ_JASJEU010000012.1"/>
</dbReference>
<dbReference type="EMBL" id="JASJEU010000012">
    <property type="protein sequence ID" value="MDJ1650299.1"/>
    <property type="molecule type" value="Genomic_DNA"/>
</dbReference>
<keyword evidence="5" id="KW-1185">Reference proteome</keyword>
<name>A0ABT7DL95_9ACTN</name>
<dbReference type="Proteomes" id="UP001232750">
    <property type="component" value="Unassembled WGS sequence"/>
</dbReference>
<accession>A0ABT7DL95</accession>
<dbReference type="InterPro" id="IPR001647">
    <property type="entry name" value="HTH_TetR"/>
</dbReference>
<protein>
    <submittedName>
        <fullName evidence="4">TetR/AcrR family transcriptional regulator</fullName>
    </submittedName>
</protein>
<feature type="DNA-binding region" description="H-T-H motif" evidence="2">
    <location>
        <begin position="33"/>
        <end position="52"/>
    </location>
</feature>
<sequence length="203" mass="23429">MDNQYASLGFNTKMKIVEALDDLAQHTSFERVSILQICERADISRSTFYHHFCDKNAVLQWHASVIYEAGIDQIGRTLNWFEGHLLTTRGTERYKNLYYRAGHSTEYASIKPFYVRHRIDTLKETLTEYQNKPLTPLLEFQICATAAAESAMANRRYAGELVLPTKEFCTYMASIVPRELYNALKDPVHPHDDLPPFFLGGVW</sequence>
<comment type="caution">
    <text evidence="4">The sequence shown here is derived from an EMBL/GenBank/DDBJ whole genome shotgun (WGS) entry which is preliminary data.</text>
</comment>
<evidence type="ECO:0000256" key="2">
    <source>
        <dbReference type="PROSITE-ProRule" id="PRU00335"/>
    </source>
</evidence>
<dbReference type="PROSITE" id="PS50977">
    <property type="entry name" value="HTH_TETR_2"/>
    <property type="match status" value="1"/>
</dbReference>
<dbReference type="PANTHER" id="PTHR43479">
    <property type="entry name" value="ACREF/ENVCD OPERON REPRESSOR-RELATED"/>
    <property type="match status" value="1"/>
</dbReference>
<feature type="domain" description="HTH tetR-type" evidence="3">
    <location>
        <begin position="10"/>
        <end position="70"/>
    </location>
</feature>
<evidence type="ECO:0000256" key="1">
    <source>
        <dbReference type="ARBA" id="ARBA00023125"/>
    </source>
</evidence>
<evidence type="ECO:0000313" key="5">
    <source>
        <dbReference type="Proteomes" id="UP001232750"/>
    </source>
</evidence>
<keyword evidence="1 2" id="KW-0238">DNA-binding</keyword>
<evidence type="ECO:0000313" key="4">
    <source>
        <dbReference type="EMBL" id="MDJ1650299.1"/>
    </source>
</evidence>
<dbReference type="InterPro" id="IPR009057">
    <property type="entry name" value="Homeodomain-like_sf"/>
</dbReference>
<evidence type="ECO:0000259" key="3">
    <source>
        <dbReference type="PROSITE" id="PS50977"/>
    </source>
</evidence>
<gene>
    <name evidence="4" type="ORF">QNJ86_05770</name>
</gene>